<evidence type="ECO:0000256" key="6">
    <source>
        <dbReference type="SAM" id="Phobius"/>
    </source>
</evidence>
<feature type="transmembrane region" description="Helical" evidence="6">
    <location>
        <begin position="239"/>
        <end position="259"/>
    </location>
</feature>
<evidence type="ECO:0000256" key="1">
    <source>
        <dbReference type="ARBA" id="ARBA00004141"/>
    </source>
</evidence>
<evidence type="ECO:0000256" key="3">
    <source>
        <dbReference type="ARBA" id="ARBA00022989"/>
    </source>
</evidence>
<feature type="transmembrane region" description="Helical" evidence="6">
    <location>
        <begin position="170"/>
        <end position="190"/>
    </location>
</feature>
<dbReference type="PANTHER" id="PTHR22950:SF461">
    <property type="entry name" value="AMINO ACID TRANSPORTER TRANSMEMBRANE DOMAIN-CONTAINING PROTEIN"/>
    <property type="match status" value="1"/>
</dbReference>
<dbReference type="PANTHER" id="PTHR22950">
    <property type="entry name" value="AMINO ACID TRANSPORTER"/>
    <property type="match status" value="1"/>
</dbReference>
<evidence type="ECO:0000313" key="9">
    <source>
        <dbReference type="Proteomes" id="UP001642484"/>
    </source>
</evidence>
<feature type="transmembrane region" description="Helical" evidence="6">
    <location>
        <begin position="202"/>
        <end position="224"/>
    </location>
</feature>
<proteinExistence type="predicted"/>
<feature type="transmembrane region" description="Helical" evidence="6">
    <location>
        <begin position="271"/>
        <end position="296"/>
    </location>
</feature>
<sequence length="403" mass="43734">MVPEWPAARRHSEPGRGIGRPSLRPRASLPDGRQYIKLRSGISSVLVSSECLEPSNAVVEANVQEWPATAALIIAEVIGSGVLALGGQTAVVGLVVGLLALLLFYPANVFTALLLGKVRQKLPAALTFGDALTMVLGPKAGRYGYMVLYFYLFMCMANYLIVLGHSVQASIYWTSTCQPWACFIGTILLLPLNQFRTLSGLTLLSMVSFATIVTTLALCLWTLLTNASCQPQQREPGFLDYNSCISGFVFAFAGQHIMLEMQAEMKNPEHFPNAVFLSYSVLFLVYTLVAVLSYLACGKDTPGDLLLVLPTGWWKSLAGALMVLHLMVTYTISQQVLNRAICVYLLPGALQDGLVARFKWFLVTSAVMAACYTLANAIPLFQDVVNLSGALLSTQCVFILCGP</sequence>
<feature type="transmembrane region" description="Helical" evidence="6">
    <location>
        <begin position="143"/>
        <end position="164"/>
    </location>
</feature>
<dbReference type="Pfam" id="PF01490">
    <property type="entry name" value="Aa_trans"/>
    <property type="match status" value="1"/>
</dbReference>
<feature type="domain" description="Amino acid transporter transmembrane" evidence="7">
    <location>
        <begin position="65"/>
        <end position="400"/>
    </location>
</feature>
<evidence type="ECO:0000256" key="4">
    <source>
        <dbReference type="ARBA" id="ARBA00023136"/>
    </source>
</evidence>
<keyword evidence="3 6" id="KW-1133">Transmembrane helix</keyword>
<keyword evidence="4 6" id="KW-0472">Membrane</keyword>
<dbReference type="Proteomes" id="UP001642484">
    <property type="component" value="Unassembled WGS sequence"/>
</dbReference>
<organism evidence="8 9">
    <name type="scientific">Durusdinium trenchii</name>
    <dbReference type="NCBI Taxonomy" id="1381693"/>
    <lineage>
        <taxon>Eukaryota</taxon>
        <taxon>Sar</taxon>
        <taxon>Alveolata</taxon>
        <taxon>Dinophyceae</taxon>
        <taxon>Suessiales</taxon>
        <taxon>Symbiodiniaceae</taxon>
        <taxon>Durusdinium</taxon>
    </lineage>
</organism>
<evidence type="ECO:0000259" key="7">
    <source>
        <dbReference type="Pfam" id="PF01490"/>
    </source>
</evidence>
<dbReference type="Gene3D" id="1.20.1740.10">
    <property type="entry name" value="Amino acid/polyamine transporter I"/>
    <property type="match status" value="1"/>
</dbReference>
<protein>
    <recommendedName>
        <fullName evidence="7">Amino acid transporter transmembrane domain-containing protein</fullName>
    </recommendedName>
</protein>
<feature type="transmembrane region" description="Helical" evidence="6">
    <location>
        <begin position="90"/>
        <end position="115"/>
    </location>
</feature>
<reference evidence="8 9" key="1">
    <citation type="submission" date="2024-02" db="EMBL/GenBank/DDBJ databases">
        <authorList>
            <person name="Chen Y."/>
            <person name="Shah S."/>
            <person name="Dougan E. K."/>
            <person name="Thang M."/>
            <person name="Chan C."/>
        </authorList>
    </citation>
    <scope>NUCLEOTIDE SEQUENCE [LARGE SCALE GENOMIC DNA]</scope>
</reference>
<dbReference type="InterPro" id="IPR013057">
    <property type="entry name" value="AA_transpt_TM"/>
</dbReference>
<dbReference type="EMBL" id="CAXAMN010000336">
    <property type="protein sequence ID" value="CAK8987895.1"/>
    <property type="molecule type" value="Genomic_DNA"/>
</dbReference>
<evidence type="ECO:0000313" key="8">
    <source>
        <dbReference type="EMBL" id="CAK8987895.1"/>
    </source>
</evidence>
<accession>A0ABP0HCD1</accession>
<name>A0ABP0HCD1_9DINO</name>
<evidence type="ECO:0000256" key="2">
    <source>
        <dbReference type="ARBA" id="ARBA00022692"/>
    </source>
</evidence>
<keyword evidence="9" id="KW-1185">Reference proteome</keyword>
<keyword evidence="2 6" id="KW-0812">Transmembrane</keyword>
<gene>
    <name evidence="8" type="ORF">CCMP2556_LOCUS1047</name>
</gene>
<comment type="caution">
    <text evidence="8">The sequence shown here is derived from an EMBL/GenBank/DDBJ whole genome shotgun (WGS) entry which is preliminary data.</text>
</comment>
<comment type="subcellular location">
    <subcellularLocation>
        <location evidence="1">Membrane</location>
        <topology evidence="1">Multi-pass membrane protein</topology>
    </subcellularLocation>
</comment>
<feature type="transmembrane region" description="Helical" evidence="6">
    <location>
        <begin position="358"/>
        <end position="378"/>
    </location>
</feature>
<feature type="region of interest" description="Disordered" evidence="5">
    <location>
        <begin position="1"/>
        <end position="25"/>
    </location>
</feature>
<evidence type="ECO:0000256" key="5">
    <source>
        <dbReference type="SAM" id="MobiDB-lite"/>
    </source>
</evidence>